<gene>
    <name evidence="3" type="ORF">H0267_01290</name>
</gene>
<dbReference type="GO" id="GO:0005829">
    <property type="term" value="C:cytosol"/>
    <property type="evidence" value="ECO:0007669"/>
    <property type="project" value="TreeGrafter"/>
</dbReference>
<dbReference type="InterPro" id="IPR010982">
    <property type="entry name" value="Lambda_DNA-bd_dom_sf"/>
</dbReference>
<accession>A0A931HSL0</accession>
<dbReference type="PROSITE" id="PS50943">
    <property type="entry name" value="HTH_CROC1"/>
    <property type="match status" value="1"/>
</dbReference>
<dbReference type="GO" id="GO:0003677">
    <property type="term" value="F:DNA binding"/>
    <property type="evidence" value="ECO:0007669"/>
    <property type="project" value="UniProtKB-KW"/>
</dbReference>
<evidence type="ECO:0000313" key="4">
    <source>
        <dbReference type="Proteomes" id="UP000614490"/>
    </source>
</evidence>
<reference evidence="3 4" key="1">
    <citation type="journal article" date="2005" name="Int. J. Syst. Evol. Microbiol.">
        <title>Halobacillus yeomjeoni sp. nov., isolated from a marine solar saltern in Korea.</title>
        <authorList>
            <person name="Yoon J.H."/>
            <person name="Kang S.J."/>
            <person name="Lee C.H."/>
            <person name="Oh H.W."/>
            <person name="Oh T.K."/>
        </authorList>
    </citation>
    <scope>NUCLEOTIDE SEQUENCE [LARGE SCALE GENOMIC DNA]</scope>
    <source>
        <strain evidence="3 4">KCTC 3957</strain>
    </source>
</reference>
<organism evidence="3 4">
    <name type="scientific">Halobacillus yeomjeoni</name>
    <dbReference type="NCBI Taxonomy" id="311194"/>
    <lineage>
        <taxon>Bacteria</taxon>
        <taxon>Bacillati</taxon>
        <taxon>Bacillota</taxon>
        <taxon>Bacilli</taxon>
        <taxon>Bacillales</taxon>
        <taxon>Bacillaceae</taxon>
        <taxon>Halobacillus</taxon>
    </lineage>
</organism>
<dbReference type="InterPro" id="IPR050807">
    <property type="entry name" value="TransReg_Diox_bact_type"/>
</dbReference>
<dbReference type="AlphaFoldDB" id="A0A931HSL0"/>
<dbReference type="SUPFAM" id="SSF47413">
    <property type="entry name" value="lambda repressor-like DNA-binding domains"/>
    <property type="match status" value="1"/>
</dbReference>
<dbReference type="PANTHER" id="PTHR46797">
    <property type="entry name" value="HTH-TYPE TRANSCRIPTIONAL REGULATOR"/>
    <property type="match status" value="1"/>
</dbReference>
<dbReference type="EMBL" id="JADZSC010000001">
    <property type="protein sequence ID" value="MBH0228832.1"/>
    <property type="molecule type" value="Genomic_DNA"/>
</dbReference>
<dbReference type="GO" id="GO:0003700">
    <property type="term" value="F:DNA-binding transcription factor activity"/>
    <property type="evidence" value="ECO:0007669"/>
    <property type="project" value="TreeGrafter"/>
</dbReference>
<name>A0A931HSL0_9BACI</name>
<proteinExistence type="predicted"/>
<dbReference type="RefSeq" id="WP_197315476.1">
    <property type="nucleotide sequence ID" value="NZ_JADZSC010000001.1"/>
</dbReference>
<feature type="domain" description="HTH cro/C1-type" evidence="2">
    <location>
        <begin position="7"/>
        <end position="62"/>
    </location>
</feature>
<keyword evidence="1" id="KW-0238">DNA-binding</keyword>
<evidence type="ECO:0000259" key="2">
    <source>
        <dbReference type="PROSITE" id="PS50943"/>
    </source>
</evidence>
<dbReference type="SMART" id="SM00530">
    <property type="entry name" value="HTH_XRE"/>
    <property type="match status" value="1"/>
</dbReference>
<dbReference type="Gene3D" id="1.10.260.40">
    <property type="entry name" value="lambda repressor-like DNA-binding domains"/>
    <property type="match status" value="1"/>
</dbReference>
<dbReference type="CDD" id="cd00093">
    <property type="entry name" value="HTH_XRE"/>
    <property type="match status" value="1"/>
</dbReference>
<evidence type="ECO:0000313" key="3">
    <source>
        <dbReference type="EMBL" id="MBH0228832.1"/>
    </source>
</evidence>
<dbReference type="Pfam" id="PF01381">
    <property type="entry name" value="HTH_3"/>
    <property type="match status" value="1"/>
</dbReference>
<evidence type="ECO:0000256" key="1">
    <source>
        <dbReference type="ARBA" id="ARBA00023125"/>
    </source>
</evidence>
<sequence length="138" mass="15733">MNFGDSIKKIRIEKGLTMREVERRSGISQAYLSQIENGKRSTPKYDTVIKLSKGLGVNPVKLLIKAGYGQEAKELDFMVHNSKKQANQDIRKFDVSGCNSTNLSELLCSNRKDIYFKKHLLTSEEKKKIIKIIETIIN</sequence>
<dbReference type="PANTHER" id="PTHR46797:SF1">
    <property type="entry name" value="METHYLPHOSPHONATE SYNTHASE"/>
    <property type="match status" value="1"/>
</dbReference>
<dbReference type="InterPro" id="IPR001387">
    <property type="entry name" value="Cro/C1-type_HTH"/>
</dbReference>
<dbReference type="Proteomes" id="UP000614490">
    <property type="component" value="Unassembled WGS sequence"/>
</dbReference>
<protein>
    <submittedName>
        <fullName evidence="3">Helix-turn-helix transcriptional regulator</fullName>
    </submittedName>
</protein>
<comment type="caution">
    <text evidence="3">The sequence shown here is derived from an EMBL/GenBank/DDBJ whole genome shotgun (WGS) entry which is preliminary data.</text>
</comment>
<keyword evidence="4" id="KW-1185">Reference proteome</keyword>